<feature type="coiled-coil region" evidence="1">
    <location>
        <begin position="74"/>
        <end position="138"/>
    </location>
</feature>
<organism evidence="3 4">
    <name type="scientific">Pseudomonas amygdali pv. ulmi</name>
    <dbReference type="NCBI Taxonomy" id="251720"/>
    <lineage>
        <taxon>Bacteria</taxon>
        <taxon>Pseudomonadati</taxon>
        <taxon>Pseudomonadota</taxon>
        <taxon>Gammaproteobacteria</taxon>
        <taxon>Pseudomonadales</taxon>
        <taxon>Pseudomonadaceae</taxon>
        <taxon>Pseudomonas</taxon>
        <taxon>Pseudomonas amygdali</taxon>
    </lineage>
</organism>
<dbReference type="Proteomes" id="UP000271097">
    <property type="component" value="Unassembled WGS sequence"/>
</dbReference>
<protein>
    <submittedName>
        <fullName evidence="3">Putative exported protein</fullName>
    </submittedName>
</protein>
<comment type="caution">
    <text evidence="3">The sequence shown here is derived from an EMBL/GenBank/DDBJ whole genome shotgun (WGS) entry which is preliminary data.</text>
</comment>
<evidence type="ECO:0000313" key="3">
    <source>
        <dbReference type="EMBL" id="RMR23265.1"/>
    </source>
</evidence>
<keyword evidence="2" id="KW-0812">Transmembrane</keyword>
<feature type="transmembrane region" description="Helical" evidence="2">
    <location>
        <begin position="469"/>
        <end position="496"/>
    </location>
</feature>
<dbReference type="NCBIfam" id="TIGR03752">
    <property type="entry name" value="conj_TIGR03752"/>
    <property type="match status" value="1"/>
</dbReference>
<reference evidence="3 4" key="1">
    <citation type="submission" date="2018-08" db="EMBL/GenBank/DDBJ databases">
        <title>Recombination of ecologically and evolutionarily significant loci maintains genetic cohesion in the Pseudomonas syringae species complex.</title>
        <authorList>
            <person name="Dillon M."/>
            <person name="Thakur S."/>
            <person name="Almeida R.N.D."/>
            <person name="Weir B.S."/>
            <person name="Guttman D.S."/>
        </authorList>
    </citation>
    <scope>NUCLEOTIDE SEQUENCE [LARGE SCALE GENOMIC DNA]</scope>
    <source>
        <strain evidence="3 4">ICMP 5931</strain>
    </source>
</reference>
<dbReference type="InterPro" id="IPR021207">
    <property type="entry name" value="Integr_conj_element_PFL4705"/>
</dbReference>
<gene>
    <name evidence="3" type="ORF">ALP90_101341</name>
</gene>
<name>A0A3M4T7U2_PSEA0</name>
<feature type="transmembrane region" description="Helical" evidence="2">
    <location>
        <begin position="508"/>
        <end position="528"/>
    </location>
</feature>
<keyword evidence="1" id="KW-0175">Coiled coil</keyword>
<sequence length="576" mass="61908">MKGNPLLKYLVIPFLLLVIFVGIKSLGSAPAPNTETPAPKLTAEQAKALGVEGDTPSDTLRTVVAEGRELKQQVTDVLAQNAAYKQDNETLKQRLANIDQTVDQRLKNAQEQFKLDSQQQQQSVLEGLRKQMDELTRLGQNNNSNSDLPIGLGVQPGDGQQFKSETNGSDIVWIDPQDATALDSNGKPITAGNSVPASAYSFPTAFGESVDRGQKALTTGAQSVRDDMGGQQQERKKVRRAYTLPQNSTLMGSVAMSALIGRVPVDGTVNDPYPFKVLIGPDNLTANGIDLPDVAGAVASGTASGDWTLSCVRGQIKSLTFVFTDGTVRTLPAPVQGGLGWISDPYGIPCIAGERRSNAQQYIGSQALITAAGAGAASLIKTEGSTSSYVSNASGTLGSTGLSGNEAMGKILTQGVTDVSSWVNKLYGQAFAAIYVLPGAQVSLHIDQELEIDYELKGRKVKYASGAKALVSFTWPVVLTIVLAVIFMTAIAHFFGDIEQFREWQKAHYNYMLAWRLSLYAAIGLGWYRLKRTLKQRASDTNLFPSGLRRCEVMAIFVILLFELRRAATVAGVDLP</sequence>
<proteinExistence type="predicted"/>
<evidence type="ECO:0000256" key="1">
    <source>
        <dbReference type="SAM" id="Coils"/>
    </source>
</evidence>
<accession>A0A3M4T7U2</accession>
<dbReference type="EMBL" id="RBRS01000074">
    <property type="protein sequence ID" value="RMR23265.1"/>
    <property type="molecule type" value="Genomic_DNA"/>
</dbReference>
<evidence type="ECO:0000313" key="4">
    <source>
        <dbReference type="Proteomes" id="UP000271097"/>
    </source>
</evidence>
<evidence type="ECO:0000256" key="2">
    <source>
        <dbReference type="SAM" id="Phobius"/>
    </source>
</evidence>
<keyword evidence="2" id="KW-1133">Transmembrane helix</keyword>
<keyword evidence="2" id="KW-0472">Membrane</keyword>
<dbReference type="AlphaFoldDB" id="A0A3M4T7U2"/>
<feature type="transmembrane region" description="Helical" evidence="2">
    <location>
        <begin position="6"/>
        <end position="23"/>
    </location>
</feature>